<reference evidence="2" key="1">
    <citation type="submission" date="2014-09" db="EMBL/GenBank/DDBJ databases">
        <authorList>
            <person name="Magalhaes I.L.F."/>
            <person name="Oliveira U."/>
            <person name="Santos F.R."/>
            <person name="Vidigal T.H.D.A."/>
            <person name="Brescovit A.D."/>
            <person name="Santos A.J."/>
        </authorList>
    </citation>
    <scope>NUCLEOTIDE SEQUENCE</scope>
    <source>
        <tissue evidence="2">Shoot tissue taken approximately 20 cm above the soil surface</tissue>
    </source>
</reference>
<dbReference type="AlphaFoldDB" id="A0A0A9BDT6"/>
<reference evidence="2" key="2">
    <citation type="journal article" date="2015" name="Data Brief">
        <title>Shoot transcriptome of the giant reed, Arundo donax.</title>
        <authorList>
            <person name="Barrero R.A."/>
            <person name="Guerrero F.D."/>
            <person name="Moolhuijzen P."/>
            <person name="Goolsby J.A."/>
            <person name="Tidwell J."/>
            <person name="Bellgard S.E."/>
            <person name="Bellgard M.I."/>
        </authorList>
    </citation>
    <scope>NUCLEOTIDE SEQUENCE</scope>
    <source>
        <tissue evidence="2">Shoot tissue taken approximately 20 cm above the soil surface</tissue>
    </source>
</reference>
<keyword evidence="1" id="KW-0472">Membrane</keyword>
<sequence>MKVTSVLQRKFLFLSSDCISHKAMDPFIICLLCYFIIMFWSPVIQSLFLEFI</sequence>
<proteinExistence type="predicted"/>
<protein>
    <submittedName>
        <fullName evidence="2">Uncharacterized protein</fullName>
    </submittedName>
</protein>
<feature type="transmembrane region" description="Helical" evidence="1">
    <location>
        <begin position="27"/>
        <end position="48"/>
    </location>
</feature>
<keyword evidence="1" id="KW-1133">Transmembrane helix</keyword>
<evidence type="ECO:0000256" key="1">
    <source>
        <dbReference type="SAM" id="Phobius"/>
    </source>
</evidence>
<name>A0A0A9BDT6_ARUDO</name>
<evidence type="ECO:0000313" key="2">
    <source>
        <dbReference type="EMBL" id="JAD60328.1"/>
    </source>
</evidence>
<keyword evidence="1" id="KW-0812">Transmembrane</keyword>
<accession>A0A0A9BDT6</accession>
<organism evidence="2">
    <name type="scientific">Arundo donax</name>
    <name type="common">Giant reed</name>
    <name type="synonym">Donax arundinaceus</name>
    <dbReference type="NCBI Taxonomy" id="35708"/>
    <lineage>
        <taxon>Eukaryota</taxon>
        <taxon>Viridiplantae</taxon>
        <taxon>Streptophyta</taxon>
        <taxon>Embryophyta</taxon>
        <taxon>Tracheophyta</taxon>
        <taxon>Spermatophyta</taxon>
        <taxon>Magnoliopsida</taxon>
        <taxon>Liliopsida</taxon>
        <taxon>Poales</taxon>
        <taxon>Poaceae</taxon>
        <taxon>PACMAD clade</taxon>
        <taxon>Arundinoideae</taxon>
        <taxon>Arundineae</taxon>
        <taxon>Arundo</taxon>
    </lineage>
</organism>
<dbReference type="EMBL" id="GBRH01237567">
    <property type="protein sequence ID" value="JAD60328.1"/>
    <property type="molecule type" value="Transcribed_RNA"/>
</dbReference>